<dbReference type="InterPro" id="IPR029017">
    <property type="entry name" value="Enolase-like_N"/>
</dbReference>
<dbReference type="GO" id="GO:0016855">
    <property type="term" value="F:racemase and epimerase activity, acting on amino acids and derivatives"/>
    <property type="evidence" value="ECO:0007669"/>
    <property type="project" value="UniProtKB-UniRule"/>
</dbReference>
<dbReference type="InterPro" id="IPR013341">
    <property type="entry name" value="Mandelate_racemase_N_dom"/>
</dbReference>
<evidence type="ECO:0000256" key="5">
    <source>
        <dbReference type="PIRSR" id="PIRSR634603-1"/>
    </source>
</evidence>
<dbReference type="AlphaFoldDB" id="A0A369AST7"/>
<keyword evidence="4 7" id="KW-0413">Isomerase</keyword>
<dbReference type="SFLD" id="SFLDF00009">
    <property type="entry name" value="o-succinylbenzoate_synthase"/>
    <property type="match status" value="1"/>
</dbReference>
<dbReference type="Pfam" id="PF13378">
    <property type="entry name" value="MR_MLE_C"/>
    <property type="match status" value="1"/>
</dbReference>
<dbReference type="OrthoDB" id="9775391at2"/>
<dbReference type="GeneID" id="63147148"/>
<dbReference type="GO" id="GO:0009063">
    <property type="term" value="P:amino acid catabolic process"/>
    <property type="evidence" value="ECO:0007669"/>
    <property type="project" value="InterPro"/>
</dbReference>
<comment type="caution">
    <text evidence="9">The sequence shown here is derived from an EMBL/GenBank/DDBJ whole genome shotgun (WGS) entry which is preliminary data.</text>
</comment>
<dbReference type="InterPro" id="IPR034603">
    <property type="entry name" value="Dipeptide_epimerase"/>
</dbReference>
<dbReference type="PANTHER" id="PTHR48073:SF2">
    <property type="entry name" value="O-SUCCINYLBENZOATE SYNTHASE"/>
    <property type="match status" value="1"/>
</dbReference>
<evidence type="ECO:0000313" key="9">
    <source>
        <dbReference type="EMBL" id="RSU00338.1"/>
    </source>
</evidence>
<keyword evidence="2 6" id="KW-0479">Metal-binding</keyword>
<accession>A0A369AST7</accession>
<proteinExistence type="inferred from homology"/>
<dbReference type="SFLD" id="SFLDS00001">
    <property type="entry name" value="Enolase"/>
    <property type="match status" value="1"/>
</dbReference>
<dbReference type="Proteomes" id="UP000288197">
    <property type="component" value="Unassembled WGS sequence"/>
</dbReference>
<feature type="binding site" evidence="6">
    <location>
        <position position="215"/>
    </location>
    <ligand>
        <name>Mg(2+)</name>
        <dbReference type="ChEBI" id="CHEBI:18420"/>
    </ligand>
</feature>
<evidence type="ECO:0000256" key="7">
    <source>
        <dbReference type="RuleBase" id="RU366006"/>
    </source>
</evidence>
<comment type="cofactor">
    <cofactor evidence="6 7">
        <name>Mg(2+)</name>
        <dbReference type="ChEBI" id="CHEBI:18420"/>
    </cofactor>
    <text evidence="6 7">Binds 1 Mg(2+) ion per subunit.</text>
</comment>
<gene>
    <name evidence="9" type="ORF">CBF32_10770</name>
</gene>
<dbReference type="InterPro" id="IPR018110">
    <property type="entry name" value="Mandel_Rmase/mucon_lact_enz_CS"/>
</dbReference>
<dbReference type="SUPFAM" id="SSF51604">
    <property type="entry name" value="Enolase C-terminal domain-like"/>
    <property type="match status" value="1"/>
</dbReference>
<dbReference type="FunFam" id="3.30.390.10:FF:000009">
    <property type="entry name" value="Hydrophobic dipeptide epimerase"/>
    <property type="match status" value="1"/>
</dbReference>
<evidence type="ECO:0000256" key="1">
    <source>
        <dbReference type="ARBA" id="ARBA00008031"/>
    </source>
</evidence>
<dbReference type="SUPFAM" id="SSF54826">
    <property type="entry name" value="Enolase N-terminal domain-like"/>
    <property type="match status" value="1"/>
</dbReference>
<evidence type="ECO:0000256" key="3">
    <source>
        <dbReference type="ARBA" id="ARBA00022842"/>
    </source>
</evidence>
<dbReference type="RefSeq" id="WP_114290239.1">
    <property type="nucleotide sequence ID" value="NZ_CP081459.1"/>
</dbReference>
<comment type="similarity">
    <text evidence="1 7">Belongs to the mandelate racemase/muconate lactonizing enzyme family.</text>
</comment>
<dbReference type="SMART" id="SM00922">
    <property type="entry name" value="MR_MLE"/>
    <property type="match status" value="1"/>
</dbReference>
<feature type="domain" description="Mandelate racemase/muconate lactonizing enzyme C-terminal" evidence="8">
    <location>
        <begin position="140"/>
        <end position="236"/>
    </location>
</feature>
<evidence type="ECO:0000256" key="4">
    <source>
        <dbReference type="ARBA" id="ARBA00023235"/>
    </source>
</evidence>
<dbReference type="Gene3D" id="3.20.20.120">
    <property type="entry name" value="Enolase-like C-terminal domain"/>
    <property type="match status" value="1"/>
</dbReference>
<dbReference type="SFLD" id="SFLDG00180">
    <property type="entry name" value="muconate_cycloisomerase"/>
    <property type="match status" value="1"/>
</dbReference>
<evidence type="ECO:0000256" key="2">
    <source>
        <dbReference type="ARBA" id="ARBA00022723"/>
    </source>
</evidence>
<feature type="binding site" evidence="6">
    <location>
        <position position="240"/>
    </location>
    <ligand>
        <name>Mg(2+)</name>
        <dbReference type="ChEBI" id="CHEBI:18420"/>
    </ligand>
</feature>
<sequence length="354" mass="38241">MRITKVNVSSKAIKLKSPLIISLGKIEYAMSAVVKIETDEGIVGVGEGAPGILITGETLDGTVQCIKEIGKVILGCNPLDFEKIYFLMNSVAAHAPSAKTAIDIAIHDIIGKVSNQSIAQLFGGYRESIETDMTLSIDDADIMAKKAKQHIEAGFNTLKVKVGVDEKLDVERIKKIRESVGSATKIRLDANQAWYPKQAIQMIERLGEYDIELVEQPVKSHNLEGLKFVRDHSRIPIMADESCFTAKDALRLVRMEAVDFVNIKLMKCGGLYEAAKISSICEIAGIECMIGCMAEETNIGVTAAAHLASGLKNITRCDLDATFGLTEVVLPGGVPLEETKDIKVSHEIGLGIGG</sequence>
<feature type="active site" description="Proton acceptor; specific for (R)-substrate epimerization" evidence="5">
    <location>
        <position position="161"/>
    </location>
</feature>
<protein>
    <recommendedName>
        <fullName evidence="7">Dipeptide epimerase</fullName>
        <ecNumber evidence="7">5.1.1.-</ecNumber>
    </recommendedName>
</protein>
<dbReference type="Pfam" id="PF02746">
    <property type="entry name" value="MR_MLE_N"/>
    <property type="match status" value="1"/>
</dbReference>
<dbReference type="EC" id="5.1.1.-" evidence="7"/>
<organism evidence="9 10">
    <name type="scientific">Vagococcus fluvialis</name>
    <dbReference type="NCBI Taxonomy" id="2738"/>
    <lineage>
        <taxon>Bacteria</taxon>
        <taxon>Bacillati</taxon>
        <taxon>Bacillota</taxon>
        <taxon>Bacilli</taxon>
        <taxon>Lactobacillales</taxon>
        <taxon>Enterococcaceae</taxon>
        <taxon>Vagococcus</taxon>
    </lineage>
</organism>
<evidence type="ECO:0000259" key="8">
    <source>
        <dbReference type="SMART" id="SM00922"/>
    </source>
</evidence>
<keyword evidence="3 6" id="KW-0460">Magnesium</keyword>
<dbReference type="EMBL" id="NGJX01000012">
    <property type="protein sequence ID" value="RSU00338.1"/>
    <property type="molecule type" value="Genomic_DNA"/>
</dbReference>
<reference evidence="9 10" key="1">
    <citation type="submission" date="2017-05" db="EMBL/GenBank/DDBJ databases">
        <title>Vagococcus spp. assemblies.</title>
        <authorList>
            <person name="Gulvik C.A."/>
        </authorList>
    </citation>
    <scope>NUCLEOTIDE SEQUENCE [LARGE SCALE GENOMIC DNA]</scope>
    <source>
        <strain evidence="9 10">NCFB 2497</strain>
    </source>
</reference>
<evidence type="ECO:0000313" key="10">
    <source>
        <dbReference type="Proteomes" id="UP000288197"/>
    </source>
</evidence>
<dbReference type="PROSITE" id="PS00909">
    <property type="entry name" value="MR_MLE_2"/>
    <property type="match status" value="1"/>
</dbReference>
<dbReference type="InterPro" id="IPR036849">
    <property type="entry name" value="Enolase-like_C_sf"/>
</dbReference>
<dbReference type="PANTHER" id="PTHR48073">
    <property type="entry name" value="O-SUCCINYLBENZOATE SYNTHASE-RELATED"/>
    <property type="match status" value="1"/>
</dbReference>
<name>A0A369AST7_9ENTE</name>
<feature type="binding site" evidence="6">
    <location>
        <position position="189"/>
    </location>
    <ligand>
        <name>Mg(2+)</name>
        <dbReference type="ChEBI" id="CHEBI:18420"/>
    </ligand>
</feature>
<dbReference type="CDD" id="cd03319">
    <property type="entry name" value="L-Ala-DL-Glu_epimerase"/>
    <property type="match status" value="1"/>
</dbReference>
<dbReference type="Gene3D" id="3.30.390.10">
    <property type="entry name" value="Enolase-like, N-terminal domain"/>
    <property type="match status" value="1"/>
</dbReference>
<dbReference type="GO" id="GO:0006518">
    <property type="term" value="P:peptide metabolic process"/>
    <property type="evidence" value="ECO:0007669"/>
    <property type="project" value="UniProtKB-ARBA"/>
</dbReference>
<evidence type="ECO:0000256" key="6">
    <source>
        <dbReference type="PIRSR" id="PIRSR634603-3"/>
    </source>
</evidence>
<keyword evidence="10" id="KW-1185">Reference proteome</keyword>
<dbReference type="GO" id="GO:0000287">
    <property type="term" value="F:magnesium ion binding"/>
    <property type="evidence" value="ECO:0007669"/>
    <property type="project" value="UniProtKB-ARBA"/>
</dbReference>
<dbReference type="InterPro" id="IPR013342">
    <property type="entry name" value="Mandelate_racemase_C"/>
</dbReference>
<dbReference type="InterPro" id="IPR029065">
    <property type="entry name" value="Enolase_C-like"/>
</dbReference>
<feature type="active site" description="Proton acceptor; specific for (S)-substrate epimerization" evidence="5">
    <location>
        <position position="264"/>
    </location>
</feature>